<keyword evidence="2" id="KW-0460">Magnesium</keyword>
<dbReference type="FunFam" id="3.40.1180.10:FF:000001">
    <property type="entry name" value="(2E,6E)-farnesyl-diphosphate-specific ditrans,polycis-undecaprenyl-diphosphate synthase"/>
    <property type="match status" value="1"/>
</dbReference>
<dbReference type="AlphaFoldDB" id="A0A291LZ22"/>
<feature type="binding site" evidence="2">
    <location>
        <position position="103"/>
    </location>
    <ligand>
        <name>substrate</name>
    </ligand>
</feature>
<dbReference type="EMBL" id="CP021404">
    <property type="protein sequence ID" value="ATI41877.1"/>
    <property type="molecule type" value="Genomic_DNA"/>
</dbReference>
<keyword evidence="1 2" id="KW-0808">Transferase</keyword>
<dbReference type="KEGG" id="cmag:CBW24_07610"/>
<evidence type="ECO:0000313" key="5">
    <source>
        <dbReference type="Proteomes" id="UP000219050"/>
    </source>
</evidence>
<protein>
    <recommendedName>
        <fullName evidence="2">Isoprenyl transferase</fullName>
        <ecNumber evidence="2">2.5.1.-</ecNumber>
    </recommendedName>
</protein>
<dbReference type="InterPro" id="IPR036424">
    <property type="entry name" value="UPP_synth-like_sf"/>
</dbReference>
<dbReference type="SUPFAM" id="SSF64005">
    <property type="entry name" value="Undecaprenyl diphosphate synthase"/>
    <property type="match status" value="1"/>
</dbReference>
<feature type="active site" description="Proton acceptor" evidence="2">
    <location>
        <position position="138"/>
    </location>
</feature>
<feature type="binding site" evidence="2">
    <location>
        <position position="107"/>
    </location>
    <ligand>
        <name>substrate</name>
    </ligand>
</feature>
<feature type="binding site" evidence="2">
    <location>
        <position position="95"/>
    </location>
    <ligand>
        <name>substrate</name>
    </ligand>
</feature>
<dbReference type="GO" id="GO:0016094">
    <property type="term" value="P:polyprenol biosynthetic process"/>
    <property type="evidence" value="ECO:0007669"/>
    <property type="project" value="TreeGrafter"/>
</dbReference>
<feature type="binding site" evidence="2">
    <location>
        <position position="139"/>
    </location>
    <ligand>
        <name>substrate</name>
    </ligand>
</feature>
<feature type="compositionally biased region" description="Basic and acidic residues" evidence="3">
    <location>
        <begin position="1"/>
        <end position="11"/>
    </location>
</feature>
<dbReference type="GO" id="GO:0005829">
    <property type="term" value="C:cytosol"/>
    <property type="evidence" value="ECO:0007669"/>
    <property type="project" value="TreeGrafter"/>
</dbReference>
<feature type="binding site" evidence="2">
    <location>
        <position position="141"/>
    </location>
    <ligand>
        <name>substrate</name>
    </ligand>
</feature>
<keyword evidence="2" id="KW-0479">Metal-binding</keyword>
<dbReference type="PROSITE" id="PS01066">
    <property type="entry name" value="UPP_SYNTHASE"/>
    <property type="match status" value="1"/>
</dbReference>
<dbReference type="GO" id="GO:0000287">
    <property type="term" value="F:magnesium ion binding"/>
    <property type="evidence" value="ECO:0007669"/>
    <property type="project" value="UniProtKB-UniRule"/>
</dbReference>
<feature type="binding site" evidence="2">
    <location>
        <begin position="91"/>
        <end position="94"/>
    </location>
    <ligand>
        <name>substrate</name>
    </ligand>
</feature>
<dbReference type="InterPro" id="IPR001441">
    <property type="entry name" value="UPP_synth-like"/>
</dbReference>
<dbReference type="EC" id="2.5.1.-" evidence="2"/>
<proteinExistence type="inferred from homology"/>
<dbReference type="GO" id="GO:0008834">
    <property type="term" value="F:ditrans,polycis-undecaprenyl-diphosphate synthase [(2E,6E)-farnesyl-diphosphate specific] activity"/>
    <property type="evidence" value="ECO:0007669"/>
    <property type="project" value="TreeGrafter"/>
</dbReference>
<evidence type="ECO:0000256" key="3">
    <source>
        <dbReference type="SAM" id="MobiDB-lite"/>
    </source>
</evidence>
<dbReference type="NCBIfam" id="TIGR00055">
    <property type="entry name" value="uppS"/>
    <property type="match status" value="1"/>
</dbReference>
<feature type="binding site" evidence="2">
    <location>
        <begin position="135"/>
        <end position="137"/>
    </location>
    <ligand>
        <name>substrate</name>
    </ligand>
</feature>
<dbReference type="HAMAP" id="MF_01139">
    <property type="entry name" value="ISPT"/>
    <property type="match status" value="1"/>
</dbReference>
<comment type="cofactor">
    <cofactor evidence="2">
        <name>Mg(2+)</name>
        <dbReference type="ChEBI" id="CHEBI:18420"/>
    </cofactor>
    <text evidence="2">Binds 2 magnesium ions per subunit.</text>
</comment>
<feature type="binding site" evidence="2">
    <location>
        <position position="277"/>
    </location>
    <ligand>
        <name>Mg(2+)</name>
        <dbReference type="ChEBI" id="CHEBI:18420"/>
    </ligand>
</feature>
<dbReference type="InterPro" id="IPR018520">
    <property type="entry name" value="UPP_synth-like_CS"/>
</dbReference>
<sequence length="312" mass="34094">MPGIKRTEPHRTAAPKGRRSLRLGGLTSASPAPRGTDTPCAQERAAGGKKPGNQGGAPLSPPTSGTTASGDRSGVAGRAAGPHHVAIIMDGNGRWATSRGRPRLFGHQAGARRVSDIVETCPDLGIRYLTIFAFSTENWKRTQTEVSGLMTLFRRYITKEAQRLLQGGVRVRFIGDRERLDPKLARLMDELEQLTAANEALHLTVALNYGGRDEVTRATRRLAAEVAAGRLAPEDVDASTLARFLDTCSLPDPDLVIRTSGEARISNFLLWQSAYAEYEFVDTLWPDFDPDCFREVIGRYGNRDRRFGAVHG</sequence>
<dbReference type="CDD" id="cd00475">
    <property type="entry name" value="Cis_IPPS"/>
    <property type="match status" value="1"/>
</dbReference>
<comment type="similarity">
    <text evidence="2">Belongs to the UPP synthase family.</text>
</comment>
<evidence type="ECO:0000313" key="4">
    <source>
        <dbReference type="EMBL" id="ATI41877.1"/>
    </source>
</evidence>
<feature type="binding site" evidence="2">
    <location>
        <position position="258"/>
    </location>
    <ligand>
        <name>substrate</name>
    </ligand>
</feature>
<feature type="region of interest" description="Disordered" evidence="3">
    <location>
        <begin position="1"/>
        <end position="78"/>
    </location>
</feature>
<dbReference type="Gene3D" id="3.40.1180.10">
    <property type="entry name" value="Decaprenyl diphosphate synthase-like"/>
    <property type="match status" value="1"/>
</dbReference>
<dbReference type="Proteomes" id="UP000219050">
    <property type="component" value="Chromosome"/>
</dbReference>
<evidence type="ECO:0000256" key="1">
    <source>
        <dbReference type="ARBA" id="ARBA00022679"/>
    </source>
</evidence>
<gene>
    <name evidence="4" type="ORF">CBW24_07610</name>
</gene>
<organism evidence="4 5">
    <name type="scientific">Pacificitalea manganoxidans</name>
    <dbReference type="NCBI Taxonomy" id="1411902"/>
    <lineage>
        <taxon>Bacteria</taxon>
        <taxon>Pseudomonadati</taxon>
        <taxon>Pseudomonadota</taxon>
        <taxon>Alphaproteobacteria</taxon>
        <taxon>Rhodobacterales</taxon>
        <taxon>Paracoccaceae</taxon>
        <taxon>Pacificitalea</taxon>
    </lineage>
</organism>
<feature type="binding site" evidence="2">
    <location>
        <position position="90"/>
    </location>
    <ligand>
        <name>Mg(2+)</name>
        <dbReference type="ChEBI" id="CHEBI:18420"/>
    </ligand>
</feature>
<dbReference type="PANTHER" id="PTHR10291">
    <property type="entry name" value="DEHYDRODOLICHYL DIPHOSPHATE SYNTHASE FAMILY MEMBER"/>
    <property type="match status" value="1"/>
</dbReference>
<feature type="binding site" evidence="2">
    <location>
        <begin position="264"/>
        <end position="266"/>
    </location>
    <ligand>
        <name>substrate</name>
    </ligand>
</feature>
<reference evidence="4 5" key="1">
    <citation type="submission" date="2017-05" db="EMBL/GenBank/DDBJ databases">
        <title>Comparative genomic and metabolic analysis of manganese-oxidizing mechanisms in Celeribater manganoxidans DY25T: its adaption to the environment of polymetallic nodule.</title>
        <authorList>
            <person name="Wang X."/>
        </authorList>
    </citation>
    <scope>NUCLEOTIDE SEQUENCE [LARGE SCALE GENOMIC DNA]</scope>
    <source>
        <strain evidence="4 5">DY25</strain>
    </source>
</reference>
<comment type="subunit">
    <text evidence="2">Homodimer.</text>
</comment>
<name>A0A291LZ22_9RHOB</name>
<dbReference type="PANTHER" id="PTHR10291:SF0">
    <property type="entry name" value="DEHYDRODOLICHYL DIPHOSPHATE SYNTHASE 2"/>
    <property type="match status" value="1"/>
</dbReference>
<dbReference type="Pfam" id="PF01255">
    <property type="entry name" value="Prenyltransf"/>
    <property type="match status" value="1"/>
</dbReference>
<comment type="function">
    <text evidence="2">Catalyzes the condensation of isopentenyl diphosphate (IPP) with allylic pyrophosphates generating different type of terpenoids.</text>
</comment>
<accession>A0A291LZ22</accession>
<dbReference type="OrthoDB" id="4191603at2"/>
<feature type="active site" evidence="2">
    <location>
        <position position="90"/>
    </location>
</feature>
<keyword evidence="5" id="KW-1185">Reference proteome</keyword>
<evidence type="ECO:0000256" key="2">
    <source>
        <dbReference type="HAMAP-Rule" id="MF_01139"/>
    </source>
</evidence>